<dbReference type="VEuPathDB" id="VectorBase:LOC119187783"/>
<protein>
    <submittedName>
        <fullName evidence="1">Uncharacterized protein</fullName>
    </submittedName>
</protein>
<evidence type="ECO:0000313" key="1">
    <source>
        <dbReference type="EMBL" id="KAH8038126.1"/>
    </source>
</evidence>
<reference evidence="1" key="2">
    <citation type="submission" date="2021-09" db="EMBL/GenBank/DDBJ databases">
        <authorList>
            <person name="Jia N."/>
            <person name="Wang J."/>
            <person name="Shi W."/>
            <person name="Du L."/>
            <person name="Sun Y."/>
            <person name="Zhan W."/>
            <person name="Jiang J."/>
            <person name="Wang Q."/>
            <person name="Zhang B."/>
            <person name="Ji P."/>
            <person name="Sakyi L.B."/>
            <person name="Cui X."/>
            <person name="Yuan T."/>
            <person name="Jiang B."/>
            <person name="Yang W."/>
            <person name="Lam T.T.-Y."/>
            <person name="Chang Q."/>
            <person name="Ding S."/>
            <person name="Wang X."/>
            <person name="Zhu J."/>
            <person name="Ruan X."/>
            <person name="Zhao L."/>
            <person name="Wei J."/>
            <person name="Que T."/>
            <person name="Du C."/>
            <person name="Cheng J."/>
            <person name="Dai P."/>
            <person name="Han X."/>
            <person name="Huang E."/>
            <person name="Gao Y."/>
            <person name="Liu J."/>
            <person name="Shao H."/>
            <person name="Ye R."/>
            <person name="Li L."/>
            <person name="Wei W."/>
            <person name="Wang X."/>
            <person name="Wang C."/>
            <person name="Huo Q."/>
            <person name="Li W."/>
            <person name="Guo W."/>
            <person name="Chen H."/>
            <person name="Chen S."/>
            <person name="Zhou L."/>
            <person name="Zhou L."/>
            <person name="Ni X."/>
            <person name="Tian J."/>
            <person name="Zhou Y."/>
            <person name="Sheng Y."/>
            <person name="Liu T."/>
            <person name="Pan Y."/>
            <person name="Xia L."/>
            <person name="Li J."/>
            <person name="Zhao F."/>
            <person name="Cao W."/>
        </authorList>
    </citation>
    <scope>NUCLEOTIDE SEQUENCE</scope>
    <source>
        <strain evidence="1">Rmic-2018</strain>
        <tissue evidence="1">Larvae</tissue>
    </source>
</reference>
<name>A0A9J6EUU1_RHIMP</name>
<dbReference type="EMBL" id="JABSTU010000002">
    <property type="protein sequence ID" value="KAH8038126.1"/>
    <property type="molecule type" value="Genomic_DNA"/>
</dbReference>
<organism evidence="1 2">
    <name type="scientific">Rhipicephalus microplus</name>
    <name type="common">Cattle tick</name>
    <name type="synonym">Boophilus microplus</name>
    <dbReference type="NCBI Taxonomy" id="6941"/>
    <lineage>
        <taxon>Eukaryota</taxon>
        <taxon>Metazoa</taxon>
        <taxon>Ecdysozoa</taxon>
        <taxon>Arthropoda</taxon>
        <taxon>Chelicerata</taxon>
        <taxon>Arachnida</taxon>
        <taxon>Acari</taxon>
        <taxon>Parasitiformes</taxon>
        <taxon>Ixodida</taxon>
        <taxon>Ixodoidea</taxon>
        <taxon>Ixodidae</taxon>
        <taxon>Rhipicephalinae</taxon>
        <taxon>Rhipicephalus</taxon>
        <taxon>Boophilus</taxon>
    </lineage>
</organism>
<gene>
    <name evidence="1" type="ORF">HPB51_022611</name>
</gene>
<dbReference type="Proteomes" id="UP000821866">
    <property type="component" value="Chromosome 10"/>
</dbReference>
<reference evidence="1" key="1">
    <citation type="journal article" date="2020" name="Cell">
        <title>Large-Scale Comparative Analyses of Tick Genomes Elucidate Their Genetic Diversity and Vector Capacities.</title>
        <authorList>
            <consortium name="Tick Genome and Microbiome Consortium (TIGMIC)"/>
            <person name="Jia N."/>
            <person name="Wang J."/>
            <person name="Shi W."/>
            <person name="Du L."/>
            <person name="Sun Y."/>
            <person name="Zhan W."/>
            <person name="Jiang J.F."/>
            <person name="Wang Q."/>
            <person name="Zhang B."/>
            <person name="Ji P."/>
            <person name="Bell-Sakyi L."/>
            <person name="Cui X.M."/>
            <person name="Yuan T.T."/>
            <person name="Jiang B.G."/>
            <person name="Yang W.F."/>
            <person name="Lam T.T."/>
            <person name="Chang Q.C."/>
            <person name="Ding S.J."/>
            <person name="Wang X.J."/>
            <person name="Zhu J.G."/>
            <person name="Ruan X.D."/>
            <person name="Zhao L."/>
            <person name="Wei J.T."/>
            <person name="Ye R.Z."/>
            <person name="Que T.C."/>
            <person name="Du C.H."/>
            <person name="Zhou Y.H."/>
            <person name="Cheng J.X."/>
            <person name="Dai P.F."/>
            <person name="Guo W.B."/>
            <person name="Han X.H."/>
            <person name="Huang E.J."/>
            <person name="Li L.F."/>
            <person name="Wei W."/>
            <person name="Gao Y.C."/>
            <person name="Liu J.Z."/>
            <person name="Shao H.Z."/>
            <person name="Wang X."/>
            <person name="Wang C.C."/>
            <person name="Yang T.C."/>
            <person name="Huo Q.B."/>
            <person name="Li W."/>
            <person name="Chen H.Y."/>
            <person name="Chen S.E."/>
            <person name="Zhou L.G."/>
            <person name="Ni X.B."/>
            <person name="Tian J.H."/>
            <person name="Sheng Y."/>
            <person name="Liu T."/>
            <person name="Pan Y.S."/>
            <person name="Xia L.Y."/>
            <person name="Li J."/>
            <person name="Zhao F."/>
            <person name="Cao W.C."/>
        </authorList>
    </citation>
    <scope>NUCLEOTIDE SEQUENCE</scope>
    <source>
        <strain evidence="1">Rmic-2018</strain>
    </source>
</reference>
<keyword evidence="2" id="KW-1185">Reference proteome</keyword>
<dbReference type="AlphaFoldDB" id="A0A9J6EUU1"/>
<evidence type="ECO:0000313" key="2">
    <source>
        <dbReference type="Proteomes" id="UP000821866"/>
    </source>
</evidence>
<proteinExistence type="predicted"/>
<sequence>MFALTAYNFVELAAEVEKLLELTVHPTVHLEQFKYNAVKLGVGSPAHRRYFETLYSHYGGGIVDGVTFEQMMDFEAEILDPALTKFFSPPETYVFERDPSDVFGMWERWTSAIARHYNLTGNELIETVANNRQYFQLILHLVATKEEVLELVIGWLCVQYTSWFANRELIANFYGYPENADLRHRRICLAFTISLTGIALVVPFVQGVYTEPVRKDVWGITRAVRRTVYQTLNEATYPWHEISSVFRFLDIAVVHDLEARFAHFPNMEVSFVKNLRDATKANRLTNLDSIGKMDPSWILADDLYQALSLGDRADYVLKPSILTPPMYHEGAPMALRMGTFGVELAKATIKAYEELRHQGHTTTAIDDFQDCILAAMREEASSEQSFLTCELFALTKPLFSPA</sequence>
<comment type="caution">
    <text evidence="1">The sequence shown here is derived from an EMBL/GenBank/DDBJ whole genome shotgun (WGS) entry which is preliminary data.</text>
</comment>
<accession>A0A9J6EUU1</accession>
<dbReference type="SUPFAM" id="SSF55486">
    <property type="entry name" value="Metalloproteases ('zincins'), catalytic domain"/>
    <property type="match status" value="1"/>
</dbReference>